<feature type="compositionally biased region" description="Basic and acidic residues" evidence="1">
    <location>
        <begin position="221"/>
        <end position="242"/>
    </location>
</feature>
<evidence type="ECO:0000313" key="4">
    <source>
        <dbReference type="EMBL" id="QJI00259.1"/>
    </source>
</evidence>
<reference evidence="2" key="1">
    <citation type="submission" date="2020-03" db="EMBL/GenBank/DDBJ databases">
        <title>The deep terrestrial virosphere.</title>
        <authorList>
            <person name="Holmfeldt K."/>
            <person name="Nilsson E."/>
            <person name="Simone D."/>
            <person name="Lopez-Fernandez M."/>
            <person name="Wu X."/>
            <person name="de Brujin I."/>
            <person name="Lundin D."/>
            <person name="Andersson A."/>
            <person name="Bertilsson S."/>
            <person name="Dopson M."/>
        </authorList>
    </citation>
    <scope>NUCLEOTIDE SEQUENCE</scope>
    <source>
        <strain evidence="5">MM415A00143</strain>
        <strain evidence="3">MM415B00963</strain>
        <strain evidence="2">TM448A01880</strain>
        <strain evidence="4">TM448B01892</strain>
    </source>
</reference>
<name>A0A6H1ZTJ3_9ZZZZ</name>
<accession>A0A6H1ZTJ3</accession>
<evidence type="ECO:0000313" key="2">
    <source>
        <dbReference type="EMBL" id="QJA50731.1"/>
    </source>
</evidence>
<evidence type="ECO:0000313" key="3">
    <source>
        <dbReference type="EMBL" id="QJA61301.1"/>
    </source>
</evidence>
<evidence type="ECO:0000313" key="5">
    <source>
        <dbReference type="EMBL" id="QJI05391.1"/>
    </source>
</evidence>
<sequence>MAQQFGTTFKRSSVTKMLAAEVTRTTHALPKGEEQYESQTYLSPTGRTVAKIMVAGVATEKEDIGKDQSLWRLRISDPSGAIGVMAGMYQPEAMQAIAQLEIPSYVAIVGKLNVYEPESGSHIVSIRPDSVTIIDGKNRDDLVLDAALSTARSIKKTMADPEIMKRVTEAYEGGHDKAAYVLVVQQALESLLPAPSTEKQEPAPKDQKPEGAVTKTNGNDKAGEEKKTPADKETKKPDKKETNGQPASPPKTKETEKPAKKSSPSSNKGKAEKEIDESIKTIQEVVLEVLKEKREVVYSDLPDLLRNKGINPLMMDWESAVKRLMQEGLCYEPKLGRLKANV</sequence>
<dbReference type="EMBL" id="MT145198">
    <property type="protein sequence ID" value="QJI05391.1"/>
    <property type="molecule type" value="Genomic_DNA"/>
</dbReference>
<proteinExistence type="predicted"/>
<dbReference type="EMBL" id="MT141436">
    <property type="protein sequence ID" value="QJA61301.1"/>
    <property type="molecule type" value="Genomic_DNA"/>
</dbReference>
<protein>
    <submittedName>
        <fullName evidence="2">Uncharacterized protein</fullName>
    </submittedName>
</protein>
<dbReference type="EMBL" id="MT144839">
    <property type="protein sequence ID" value="QJI00259.1"/>
    <property type="molecule type" value="Genomic_DNA"/>
</dbReference>
<dbReference type="EMBL" id="MT144214">
    <property type="protein sequence ID" value="QJA50731.1"/>
    <property type="molecule type" value="Genomic_DNA"/>
</dbReference>
<feature type="region of interest" description="Disordered" evidence="1">
    <location>
        <begin position="193"/>
        <end position="275"/>
    </location>
</feature>
<evidence type="ECO:0000256" key="1">
    <source>
        <dbReference type="SAM" id="MobiDB-lite"/>
    </source>
</evidence>
<feature type="compositionally biased region" description="Basic and acidic residues" evidence="1">
    <location>
        <begin position="198"/>
        <end position="209"/>
    </location>
</feature>
<organism evidence="2">
    <name type="scientific">viral metagenome</name>
    <dbReference type="NCBI Taxonomy" id="1070528"/>
    <lineage>
        <taxon>unclassified sequences</taxon>
        <taxon>metagenomes</taxon>
        <taxon>organismal metagenomes</taxon>
    </lineage>
</organism>
<gene>
    <name evidence="5" type="ORF">MM415A00143_0066</name>
    <name evidence="3" type="ORF">MM415B00963_0026</name>
    <name evidence="2" type="ORF">TM448A01880_0011</name>
    <name evidence="4" type="ORF">TM448B01892_0005</name>
</gene>
<dbReference type="AlphaFoldDB" id="A0A6H1ZTJ3"/>